<accession>A0A1B6L833</accession>
<dbReference type="EMBL" id="GEBQ01020206">
    <property type="protein sequence ID" value="JAT19771.1"/>
    <property type="molecule type" value="Transcribed_RNA"/>
</dbReference>
<sequence>MSIIIRYSVRRAIHFLGFSRCYSELPDRNKPVKFTTSEAASWRAEFSRQGNIYDDTPEAQPFIVSISTGIFLLYFLLWREESDVDEKFNIGRSIYDRVEDLEEVQLKLYRQDSLNKGKDVKDIDSRLQELERVRLEKAG</sequence>
<protein>
    <submittedName>
        <fullName evidence="1">Uncharacterized protein</fullName>
    </submittedName>
</protein>
<dbReference type="AlphaFoldDB" id="A0A1B6L833"/>
<dbReference type="PANTHER" id="PTHR35268">
    <property type="entry name" value="PROTEIN CCSMST1"/>
    <property type="match status" value="1"/>
</dbReference>
<organism evidence="1">
    <name type="scientific">Graphocephala atropunctata</name>
    <dbReference type="NCBI Taxonomy" id="36148"/>
    <lineage>
        <taxon>Eukaryota</taxon>
        <taxon>Metazoa</taxon>
        <taxon>Ecdysozoa</taxon>
        <taxon>Arthropoda</taxon>
        <taxon>Hexapoda</taxon>
        <taxon>Insecta</taxon>
        <taxon>Pterygota</taxon>
        <taxon>Neoptera</taxon>
        <taxon>Paraneoptera</taxon>
        <taxon>Hemiptera</taxon>
        <taxon>Auchenorrhyncha</taxon>
        <taxon>Membracoidea</taxon>
        <taxon>Cicadellidae</taxon>
        <taxon>Cicadellinae</taxon>
        <taxon>Cicadellini</taxon>
        <taxon>Graphocephala</taxon>
    </lineage>
</organism>
<proteinExistence type="predicted"/>
<dbReference type="InterPro" id="IPR029160">
    <property type="entry name" value="UQCC4"/>
</dbReference>
<reference evidence="1" key="1">
    <citation type="submission" date="2015-11" db="EMBL/GenBank/DDBJ databases">
        <title>De novo transcriptome assembly of four potential Pierce s Disease insect vectors from Arizona vineyards.</title>
        <authorList>
            <person name="Tassone E.E."/>
        </authorList>
    </citation>
    <scope>NUCLEOTIDE SEQUENCE</scope>
</reference>
<gene>
    <name evidence="1" type="ORF">g.500</name>
</gene>
<name>A0A1B6L833_9HEMI</name>
<dbReference type="Pfam" id="PF15013">
    <property type="entry name" value="CCSMST1"/>
    <property type="match status" value="1"/>
</dbReference>
<evidence type="ECO:0000313" key="1">
    <source>
        <dbReference type="EMBL" id="JAT19771.1"/>
    </source>
</evidence>
<dbReference type="PANTHER" id="PTHR35268:SF1">
    <property type="entry name" value="UBIQUINOL-CYTOCHROME-C REDUCTASE COMPLEX ASSEMBLY FACTOR 4"/>
    <property type="match status" value="1"/>
</dbReference>